<keyword evidence="6 12" id="KW-0812">Transmembrane</keyword>
<evidence type="ECO:0000256" key="8">
    <source>
        <dbReference type="ARBA" id="ARBA00022989"/>
    </source>
</evidence>
<proteinExistence type="inferred from homology"/>
<evidence type="ECO:0000256" key="11">
    <source>
        <dbReference type="ARBA" id="ARBA00023136"/>
    </source>
</evidence>
<evidence type="ECO:0000256" key="5">
    <source>
        <dbReference type="ARBA" id="ARBA00022547"/>
    </source>
</evidence>
<evidence type="ECO:0000256" key="7">
    <source>
        <dbReference type="ARBA" id="ARBA00022781"/>
    </source>
</evidence>
<dbReference type="GO" id="GO:0015078">
    <property type="term" value="F:proton transmembrane transporter activity"/>
    <property type="evidence" value="ECO:0007669"/>
    <property type="project" value="InterPro"/>
</dbReference>
<dbReference type="Pfam" id="PF00895">
    <property type="entry name" value="ATP-synt_8"/>
    <property type="match status" value="1"/>
</dbReference>
<reference evidence="14" key="1">
    <citation type="submission" date="2015-08" db="EMBL/GenBank/DDBJ databases">
        <title>Mitochondrial genomes and implications for higher phylogeny of Neuroptera (Insecta: Neuropteroidea).</title>
        <authorList>
            <person name="Wang Y."/>
            <person name="Liu X."/>
            <person name="Winterton S.L."/>
            <person name="Yang D."/>
        </authorList>
    </citation>
    <scope>NUCLEOTIDE SEQUENCE</scope>
</reference>
<keyword evidence="10 12" id="KW-0496">Mitochondrion</keyword>
<accession>A0A1S5QYI7</accession>
<evidence type="ECO:0000256" key="1">
    <source>
        <dbReference type="ARBA" id="ARBA00004304"/>
    </source>
</evidence>
<dbReference type="AlphaFoldDB" id="A0A1S5QYI7"/>
<sequence length="52" mass="6532">MPQMSPLSWWLLFIYFIILLIMFNIMNYYIFMYNSPNKSLTTFKKNSLIWKW</sequence>
<name>A0A1S5QYI7_9NEOP</name>
<keyword evidence="5 12" id="KW-0138">CF(0)</keyword>
<dbReference type="InterPro" id="IPR001421">
    <property type="entry name" value="ATP8_metazoa"/>
</dbReference>
<evidence type="ECO:0000256" key="10">
    <source>
        <dbReference type="ARBA" id="ARBA00023128"/>
    </source>
</evidence>
<evidence type="ECO:0000256" key="6">
    <source>
        <dbReference type="ARBA" id="ARBA00022692"/>
    </source>
</evidence>
<dbReference type="GO" id="GO:0015986">
    <property type="term" value="P:proton motive force-driven ATP synthesis"/>
    <property type="evidence" value="ECO:0007669"/>
    <property type="project" value="InterPro"/>
</dbReference>
<evidence type="ECO:0000256" key="12">
    <source>
        <dbReference type="RuleBase" id="RU003661"/>
    </source>
</evidence>
<evidence type="ECO:0000313" key="14">
    <source>
        <dbReference type="EMBL" id="AMW67972.1"/>
    </source>
</evidence>
<gene>
    <name evidence="14" type="primary">ATP8</name>
</gene>
<geneLocation type="mitochondrion" evidence="14"/>
<dbReference type="GO" id="GO:0045259">
    <property type="term" value="C:proton-transporting ATP synthase complex"/>
    <property type="evidence" value="ECO:0007669"/>
    <property type="project" value="UniProtKB-KW"/>
</dbReference>
<evidence type="ECO:0000256" key="2">
    <source>
        <dbReference type="ARBA" id="ARBA00008892"/>
    </source>
</evidence>
<comment type="subunit">
    <text evidence="3">F-type ATPases have 2 components, CF(1) - the catalytic core - and CF(0) - the membrane proton channel.</text>
</comment>
<evidence type="ECO:0000256" key="4">
    <source>
        <dbReference type="ARBA" id="ARBA00022448"/>
    </source>
</evidence>
<evidence type="ECO:0000256" key="9">
    <source>
        <dbReference type="ARBA" id="ARBA00023065"/>
    </source>
</evidence>
<evidence type="ECO:0000256" key="13">
    <source>
        <dbReference type="SAM" id="Phobius"/>
    </source>
</evidence>
<comment type="subcellular location">
    <subcellularLocation>
        <location evidence="1 12">Mitochondrion membrane</location>
        <topology evidence="1 12">Single-pass membrane protein</topology>
    </subcellularLocation>
</comment>
<dbReference type="EMBL" id="KT425083">
    <property type="protein sequence ID" value="AMW67972.1"/>
    <property type="molecule type" value="Genomic_DNA"/>
</dbReference>
<protein>
    <recommendedName>
        <fullName evidence="12">ATP synthase complex subunit 8</fullName>
    </recommendedName>
</protein>
<keyword evidence="8 13" id="KW-1133">Transmembrane helix</keyword>
<comment type="similarity">
    <text evidence="2 12">Belongs to the ATPase protein 8 family.</text>
</comment>
<keyword evidence="11 13" id="KW-0472">Membrane</keyword>
<feature type="transmembrane region" description="Helical" evidence="13">
    <location>
        <begin position="12"/>
        <end position="31"/>
    </location>
</feature>
<evidence type="ECO:0000256" key="3">
    <source>
        <dbReference type="ARBA" id="ARBA00011291"/>
    </source>
</evidence>
<organism evidence="14">
    <name type="scientific">Balmes birmanus</name>
    <dbReference type="NCBI Taxonomy" id="1708084"/>
    <lineage>
        <taxon>Eukaryota</taxon>
        <taxon>Metazoa</taxon>
        <taxon>Ecdysozoa</taxon>
        <taxon>Arthropoda</taxon>
        <taxon>Hexapoda</taxon>
        <taxon>Insecta</taxon>
        <taxon>Pterygota</taxon>
        <taxon>Neoptera</taxon>
        <taxon>Endopterygota</taxon>
        <taxon>Neuroptera</taxon>
        <taxon>Psychopsidae</taxon>
        <taxon>Balmes</taxon>
    </lineage>
</organism>
<keyword evidence="4 12" id="KW-0813">Transport</keyword>
<keyword evidence="9 12" id="KW-0406">Ion transport</keyword>
<dbReference type="GO" id="GO:0031966">
    <property type="term" value="C:mitochondrial membrane"/>
    <property type="evidence" value="ECO:0007669"/>
    <property type="project" value="UniProtKB-SubCell"/>
</dbReference>
<keyword evidence="7 12" id="KW-0375">Hydrogen ion transport</keyword>